<sequence>MKLVDFFKVLCLHSDLNIWHIWFNYSLSARLVEIQWQSETRRELLQLRKTPLIETPQGVICEGSWGYAGSTSTLREMKNAAYGGRVRTSKEEPMGIVGRKLLSVRVTSAPRHCVSPRETRLPSSHLMQMLRSPGLVQARGARQARLKCDETEWSEPLGGLGSWLRPLCLLSQMIVYQIQVASFRSCCVKVKAFGSPSPQPQVFDSPPERCALPAQGKTTGDVSLLWASFRILHTSHSPL</sequence>
<accession>A0AA88P1S6</accession>
<evidence type="ECO:0000313" key="2">
    <source>
        <dbReference type="Proteomes" id="UP001187343"/>
    </source>
</evidence>
<reference evidence="1" key="1">
    <citation type="submission" date="2023-08" db="EMBL/GenBank/DDBJ databases">
        <title>Chromosome-level Genome Assembly of mud carp (Cirrhinus molitorella).</title>
        <authorList>
            <person name="Liu H."/>
        </authorList>
    </citation>
    <scope>NUCLEOTIDE SEQUENCE</scope>
    <source>
        <strain evidence="1">Prfri</strain>
        <tissue evidence="1">Muscle</tissue>
    </source>
</reference>
<evidence type="ECO:0000313" key="1">
    <source>
        <dbReference type="EMBL" id="KAK2872556.1"/>
    </source>
</evidence>
<name>A0AA88P1S6_9TELE</name>
<protein>
    <submittedName>
        <fullName evidence="1">Uncharacterized protein</fullName>
    </submittedName>
</protein>
<keyword evidence="2" id="KW-1185">Reference proteome</keyword>
<organism evidence="1 2">
    <name type="scientific">Cirrhinus molitorella</name>
    <name type="common">mud carp</name>
    <dbReference type="NCBI Taxonomy" id="172907"/>
    <lineage>
        <taxon>Eukaryota</taxon>
        <taxon>Metazoa</taxon>
        <taxon>Chordata</taxon>
        <taxon>Craniata</taxon>
        <taxon>Vertebrata</taxon>
        <taxon>Euteleostomi</taxon>
        <taxon>Actinopterygii</taxon>
        <taxon>Neopterygii</taxon>
        <taxon>Teleostei</taxon>
        <taxon>Ostariophysi</taxon>
        <taxon>Cypriniformes</taxon>
        <taxon>Cyprinidae</taxon>
        <taxon>Labeoninae</taxon>
        <taxon>Labeonini</taxon>
        <taxon>Cirrhinus</taxon>
    </lineage>
</organism>
<gene>
    <name evidence="1" type="ORF">Q8A67_022453</name>
</gene>
<dbReference type="AlphaFoldDB" id="A0AA88P1S6"/>
<dbReference type="Proteomes" id="UP001187343">
    <property type="component" value="Unassembled WGS sequence"/>
</dbReference>
<comment type="caution">
    <text evidence="1">The sequence shown here is derived from an EMBL/GenBank/DDBJ whole genome shotgun (WGS) entry which is preliminary data.</text>
</comment>
<proteinExistence type="predicted"/>
<dbReference type="EMBL" id="JAUYZG010000022">
    <property type="protein sequence ID" value="KAK2872556.1"/>
    <property type="molecule type" value="Genomic_DNA"/>
</dbReference>